<dbReference type="Pfam" id="PF00106">
    <property type="entry name" value="adh_short"/>
    <property type="match status" value="1"/>
</dbReference>
<evidence type="ECO:0000256" key="2">
    <source>
        <dbReference type="ARBA" id="ARBA00023002"/>
    </source>
</evidence>
<dbReference type="PANTHER" id="PTHR43086:SF3">
    <property type="entry name" value="NADP-DEPENDENT 3-HYDROXY ACID DEHYDROGENASE YDFG"/>
    <property type="match status" value="1"/>
</dbReference>
<reference evidence="4 7" key="2">
    <citation type="submission" date="2018-11" db="EMBL/GenBank/DDBJ databases">
        <title>Genome sequencing and analysis.</title>
        <authorList>
            <person name="Huang Y.-T."/>
        </authorList>
    </citation>
    <scope>NUCLEOTIDE SEQUENCE [LARGE SCALE GENOMIC DNA]</scope>
    <source>
        <strain evidence="4 7">SHIN</strain>
    </source>
</reference>
<sequence>MSANSLGKALITGASTGIGAVYADRLAKQGYDLILVARSADKLEALSKKLIAATGRSVEVLPADLTNVHDVRAVEDVLKSDKNISLLINNAGAGGVKPLLDSDVDDMEKMITLNITALTRLTYAAVPGFIARGRGTIINIASVVAIAPELLNGVYGSSKSYVLSFSHSVNHELADKGIRVQAVLPGATATDFWSIAGKPVEELPQSIVMSTDDMVDAALAGLKNGERVTIPGLHDVEKWTGFEAARGELSTLFGNSKPAARYL</sequence>
<organism evidence="5 6">
    <name type="scientific">Brucella pseudogrignonensis</name>
    <dbReference type="NCBI Taxonomy" id="419475"/>
    <lineage>
        <taxon>Bacteria</taxon>
        <taxon>Pseudomonadati</taxon>
        <taxon>Pseudomonadota</taxon>
        <taxon>Alphaproteobacteria</taxon>
        <taxon>Hyphomicrobiales</taxon>
        <taxon>Brucellaceae</taxon>
        <taxon>Brucella/Ochrobactrum group</taxon>
        <taxon>Brucella</taxon>
    </lineage>
</organism>
<keyword evidence="6" id="KW-1185">Reference proteome</keyword>
<accession>A0A256G095</accession>
<dbReference type="PANTHER" id="PTHR43086">
    <property type="entry name" value="VERY-LONG-CHAIN 3-OXOOACYL-COA REDUCTASE"/>
    <property type="match status" value="1"/>
</dbReference>
<dbReference type="STRING" id="419475.A8A54_12680"/>
<gene>
    <name evidence="5" type="ORF">CEV34_5499</name>
    <name evidence="4" type="ORF">EHE22_02540</name>
</gene>
<dbReference type="PIRSF" id="PIRSF000126">
    <property type="entry name" value="11-beta-HSD1"/>
    <property type="match status" value="1"/>
</dbReference>
<evidence type="ECO:0000313" key="5">
    <source>
        <dbReference type="EMBL" id="OYR20525.1"/>
    </source>
</evidence>
<dbReference type="Gene3D" id="3.40.50.720">
    <property type="entry name" value="NAD(P)-binding Rossmann-like Domain"/>
    <property type="match status" value="1"/>
</dbReference>
<dbReference type="EMBL" id="NNRM01000053">
    <property type="protein sequence ID" value="OYR20525.1"/>
    <property type="molecule type" value="Genomic_DNA"/>
</dbReference>
<dbReference type="InterPro" id="IPR036291">
    <property type="entry name" value="NAD(P)-bd_dom_sf"/>
</dbReference>
<evidence type="ECO:0000256" key="3">
    <source>
        <dbReference type="RuleBase" id="RU000363"/>
    </source>
</evidence>
<dbReference type="AlphaFoldDB" id="A0A256G095"/>
<dbReference type="PRINTS" id="PR00080">
    <property type="entry name" value="SDRFAMILY"/>
</dbReference>
<comment type="similarity">
    <text evidence="1 3">Belongs to the short-chain dehydrogenases/reductases (SDR) family.</text>
</comment>
<evidence type="ECO:0000313" key="7">
    <source>
        <dbReference type="Proteomes" id="UP000526233"/>
    </source>
</evidence>
<evidence type="ECO:0000313" key="6">
    <source>
        <dbReference type="Proteomes" id="UP000216188"/>
    </source>
</evidence>
<reference evidence="5 6" key="1">
    <citation type="submission" date="2017-07" db="EMBL/GenBank/DDBJ databases">
        <title>Phylogenetic study on the rhizospheric bacterium Ochrobactrum sp. A44.</title>
        <authorList>
            <person name="Krzyzanowska D.M."/>
            <person name="Ossowicki A."/>
            <person name="Rajewska M."/>
            <person name="Maciag T."/>
            <person name="Kaczynski Z."/>
            <person name="Czerwicka M."/>
            <person name="Jafra S."/>
        </authorList>
    </citation>
    <scope>NUCLEOTIDE SEQUENCE [LARGE SCALE GENOMIC DNA]</scope>
    <source>
        <strain evidence="5 6">CCUG 30717</strain>
    </source>
</reference>
<proteinExistence type="inferred from homology"/>
<evidence type="ECO:0000256" key="1">
    <source>
        <dbReference type="ARBA" id="ARBA00006484"/>
    </source>
</evidence>
<dbReference type="PRINTS" id="PR00081">
    <property type="entry name" value="GDHRDH"/>
</dbReference>
<evidence type="ECO:0000313" key="4">
    <source>
        <dbReference type="EMBL" id="NNV19309.1"/>
    </source>
</evidence>
<dbReference type="Proteomes" id="UP000526233">
    <property type="component" value="Unassembled WGS sequence"/>
</dbReference>
<keyword evidence="2" id="KW-0560">Oxidoreductase</keyword>
<dbReference type="CDD" id="cd05233">
    <property type="entry name" value="SDR_c"/>
    <property type="match status" value="1"/>
</dbReference>
<dbReference type="InterPro" id="IPR002347">
    <property type="entry name" value="SDR_fam"/>
</dbReference>
<dbReference type="SUPFAM" id="SSF51735">
    <property type="entry name" value="NAD(P)-binding Rossmann-fold domains"/>
    <property type="match status" value="1"/>
</dbReference>
<dbReference type="RefSeq" id="WP_007878453.1">
    <property type="nucleotide sequence ID" value="NZ_CAXURC020000002.1"/>
</dbReference>
<dbReference type="GO" id="GO:0016491">
    <property type="term" value="F:oxidoreductase activity"/>
    <property type="evidence" value="ECO:0007669"/>
    <property type="project" value="UniProtKB-KW"/>
</dbReference>
<dbReference type="EMBL" id="PKQI01000001">
    <property type="protein sequence ID" value="NNV19309.1"/>
    <property type="molecule type" value="Genomic_DNA"/>
</dbReference>
<comment type="caution">
    <text evidence="5">The sequence shown here is derived from an EMBL/GenBank/DDBJ whole genome shotgun (WGS) entry which is preliminary data.</text>
</comment>
<name>A0A256G095_9HYPH</name>
<protein>
    <submittedName>
        <fullName evidence="5">KR domain protein</fullName>
    </submittedName>
    <submittedName>
        <fullName evidence="4">SDR family oxidoreductase</fullName>
    </submittedName>
</protein>
<dbReference type="Proteomes" id="UP000216188">
    <property type="component" value="Unassembled WGS sequence"/>
</dbReference>